<evidence type="ECO:0000256" key="2">
    <source>
        <dbReference type="ARBA" id="ARBA00022475"/>
    </source>
</evidence>
<organism evidence="9 10">
    <name type="scientific">Wenjunlia tyrosinilytica</name>
    <dbReference type="NCBI Taxonomy" id="1544741"/>
    <lineage>
        <taxon>Bacteria</taxon>
        <taxon>Bacillati</taxon>
        <taxon>Actinomycetota</taxon>
        <taxon>Actinomycetes</taxon>
        <taxon>Kitasatosporales</taxon>
        <taxon>Streptomycetaceae</taxon>
        <taxon>Wenjunlia</taxon>
    </lineage>
</organism>
<feature type="transmembrane region" description="Helical" evidence="7">
    <location>
        <begin position="105"/>
        <end position="128"/>
    </location>
</feature>
<dbReference type="GO" id="GO:0005886">
    <property type="term" value="C:plasma membrane"/>
    <property type="evidence" value="ECO:0007669"/>
    <property type="project" value="UniProtKB-SubCell"/>
</dbReference>
<evidence type="ECO:0000256" key="7">
    <source>
        <dbReference type="SAM" id="Phobius"/>
    </source>
</evidence>
<sequence length="151" mass="15835">MLVSTRLGAARQIADEAALALRPEHPEYFSAIPPPDPKALRSDVGGDLSQLFLLLALVCLFIGAVGIANTTLVSVMERTAEIELGRALGARGLHITVQFLAESTLLGLLGGLVGTSLGMVGVVVVCAVQKWTPVLATRAEFVAASSPCRNW</sequence>
<evidence type="ECO:0000313" key="9">
    <source>
        <dbReference type="EMBL" id="GGO94520.1"/>
    </source>
</evidence>
<evidence type="ECO:0000256" key="5">
    <source>
        <dbReference type="ARBA" id="ARBA00023136"/>
    </source>
</evidence>
<keyword evidence="3 7" id="KW-0812">Transmembrane</keyword>
<proteinExistence type="inferred from homology"/>
<reference evidence="9" key="1">
    <citation type="journal article" date="2014" name="Int. J. Syst. Evol. Microbiol.">
        <title>Complete genome sequence of Corynebacterium casei LMG S-19264T (=DSM 44701T), isolated from a smear-ripened cheese.</title>
        <authorList>
            <consortium name="US DOE Joint Genome Institute (JGI-PGF)"/>
            <person name="Walter F."/>
            <person name="Albersmeier A."/>
            <person name="Kalinowski J."/>
            <person name="Ruckert C."/>
        </authorList>
    </citation>
    <scope>NUCLEOTIDE SEQUENCE</scope>
    <source>
        <strain evidence="9">CGMCC 4.7201</strain>
    </source>
</reference>
<protein>
    <recommendedName>
        <fullName evidence="8">ABC3 transporter permease C-terminal domain-containing protein</fullName>
    </recommendedName>
</protein>
<evidence type="ECO:0000256" key="4">
    <source>
        <dbReference type="ARBA" id="ARBA00022989"/>
    </source>
</evidence>
<evidence type="ECO:0000256" key="1">
    <source>
        <dbReference type="ARBA" id="ARBA00004651"/>
    </source>
</evidence>
<feature type="domain" description="ABC3 transporter permease C-terminal" evidence="8">
    <location>
        <begin position="54"/>
        <end position="122"/>
    </location>
</feature>
<reference evidence="9" key="2">
    <citation type="submission" date="2020-09" db="EMBL/GenBank/DDBJ databases">
        <authorList>
            <person name="Sun Q."/>
            <person name="Zhou Y."/>
        </authorList>
    </citation>
    <scope>NUCLEOTIDE SEQUENCE</scope>
    <source>
        <strain evidence="9">CGMCC 4.7201</strain>
    </source>
</reference>
<keyword evidence="10" id="KW-1185">Reference proteome</keyword>
<keyword evidence="5 7" id="KW-0472">Membrane</keyword>
<dbReference type="AlphaFoldDB" id="A0A917ZVV4"/>
<keyword evidence="4 7" id="KW-1133">Transmembrane helix</keyword>
<evidence type="ECO:0000259" key="8">
    <source>
        <dbReference type="Pfam" id="PF02687"/>
    </source>
</evidence>
<dbReference type="GO" id="GO:0022857">
    <property type="term" value="F:transmembrane transporter activity"/>
    <property type="evidence" value="ECO:0007669"/>
    <property type="project" value="TreeGrafter"/>
</dbReference>
<keyword evidence="2" id="KW-1003">Cell membrane</keyword>
<comment type="subcellular location">
    <subcellularLocation>
        <location evidence="1">Cell membrane</location>
        <topology evidence="1">Multi-pass membrane protein</topology>
    </subcellularLocation>
</comment>
<dbReference type="InterPro" id="IPR050250">
    <property type="entry name" value="Macrolide_Exporter_MacB"/>
</dbReference>
<comment type="caution">
    <text evidence="9">The sequence shown here is derived from an EMBL/GenBank/DDBJ whole genome shotgun (WGS) entry which is preliminary data.</text>
</comment>
<name>A0A917ZVV4_9ACTN</name>
<comment type="similarity">
    <text evidence="6">Belongs to the ABC-4 integral membrane protein family.</text>
</comment>
<dbReference type="PANTHER" id="PTHR30572:SF4">
    <property type="entry name" value="ABC TRANSPORTER PERMEASE YTRF"/>
    <property type="match status" value="1"/>
</dbReference>
<dbReference type="EMBL" id="BMMS01000023">
    <property type="protein sequence ID" value="GGO94520.1"/>
    <property type="molecule type" value="Genomic_DNA"/>
</dbReference>
<evidence type="ECO:0000256" key="6">
    <source>
        <dbReference type="ARBA" id="ARBA00038076"/>
    </source>
</evidence>
<gene>
    <name evidence="9" type="ORF">GCM10012280_49620</name>
</gene>
<dbReference type="InterPro" id="IPR003838">
    <property type="entry name" value="ABC3_permease_C"/>
</dbReference>
<evidence type="ECO:0000256" key="3">
    <source>
        <dbReference type="ARBA" id="ARBA00022692"/>
    </source>
</evidence>
<dbReference type="PANTHER" id="PTHR30572">
    <property type="entry name" value="MEMBRANE COMPONENT OF TRANSPORTER-RELATED"/>
    <property type="match status" value="1"/>
</dbReference>
<dbReference type="Proteomes" id="UP000641932">
    <property type="component" value="Unassembled WGS sequence"/>
</dbReference>
<accession>A0A917ZVV4</accession>
<feature type="transmembrane region" description="Helical" evidence="7">
    <location>
        <begin position="51"/>
        <end position="68"/>
    </location>
</feature>
<dbReference type="Pfam" id="PF02687">
    <property type="entry name" value="FtsX"/>
    <property type="match status" value="1"/>
</dbReference>
<evidence type="ECO:0000313" key="10">
    <source>
        <dbReference type="Proteomes" id="UP000641932"/>
    </source>
</evidence>